<dbReference type="PROSITE" id="PS51199">
    <property type="entry name" value="SF4_HELICASE"/>
    <property type="match status" value="1"/>
</dbReference>
<dbReference type="Pfam" id="PF03796">
    <property type="entry name" value="DnaB_C"/>
    <property type="match status" value="1"/>
</dbReference>
<dbReference type="InterPro" id="IPR027417">
    <property type="entry name" value="P-loop_NTPase"/>
</dbReference>
<dbReference type="GO" id="GO:0006269">
    <property type="term" value="P:DNA replication, synthesis of primer"/>
    <property type="evidence" value="ECO:0007669"/>
    <property type="project" value="TreeGrafter"/>
</dbReference>
<dbReference type="AlphaFoldDB" id="A0A2I2MBI0"/>
<dbReference type="Pfam" id="PF08275">
    <property type="entry name" value="DNAG_N"/>
    <property type="match status" value="1"/>
</dbReference>
<dbReference type="InterPro" id="IPR007694">
    <property type="entry name" value="DNA_helicase_DnaB-like_C"/>
</dbReference>
<dbReference type="EMBL" id="OENE01000052">
    <property type="protein sequence ID" value="SOU89903.1"/>
    <property type="molecule type" value="Genomic_DNA"/>
</dbReference>
<dbReference type="Gene3D" id="3.40.50.300">
    <property type="entry name" value="P-loop containing nucleotide triphosphate hydrolases"/>
    <property type="match status" value="1"/>
</dbReference>
<evidence type="ECO:0000256" key="1">
    <source>
        <dbReference type="SAM" id="Coils"/>
    </source>
</evidence>
<proteinExistence type="predicted"/>
<name>A0A2I2MBI0_9FLAO</name>
<protein>
    <recommendedName>
        <fullName evidence="2">SF4 helicase domain-containing protein</fullName>
    </recommendedName>
</protein>
<feature type="coiled-coil region" evidence="1">
    <location>
        <begin position="429"/>
        <end position="465"/>
    </location>
</feature>
<dbReference type="CDD" id="cd03364">
    <property type="entry name" value="TOPRIM_DnaG_primases"/>
    <property type="match status" value="1"/>
</dbReference>
<dbReference type="GO" id="GO:0003678">
    <property type="term" value="F:DNA helicase activity"/>
    <property type="evidence" value="ECO:0007669"/>
    <property type="project" value="InterPro"/>
</dbReference>
<gene>
    <name evidence="3" type="ORF">TNO010_60012</name>
</gene>
<evidence type="ECO:0000313" key="3">
    <source>
        <dbReference type="EMBL" id="SOU89903.1"/>
    </source>
</evidence>
<dbReference type="InterPro" id="IPR034151">
    <property type="entry name" value="TOPRIM_DnaG_bac"/>
</dbReference>
<evidence type="ECO:0000259" key="2">
    <source>
        <dbReference type="PROSITE" id="PS51199"/>
    </source>
</evidence>
<reference evidence="3 4" key="1">
    <citation type="submission" date="2017-11" db="EMBL/GenBank/DDBJ databases">
        <authorList>
            <person name="Duchaud E."/>
        </authorList>
    </citation>
    <scope>NUCLEOTIDE SEQUENCE [LARGE SCALE GENOMIC DNA]</scope>
    <source>
        <strain evidence="3 4">TNO010</strain>
    </source>
</reference>
<dbReference type="Gene3D" id="3.90.980.10">
    <property type="entry name" value="DNA primase, catalytic core, N-terminal domain"/>
    <property type="match status" value="1"/>
</dbReference>
<dbReference type="PANTHER" id="PTHR30313">
    <property type="entry name" value="DNA PRIMASE"/>
    <property type="match status" value="1"/>
</dbReference>
<evidence type="ECO:0000313" key="4">
    <source>
        <dbReference type="Proteomes" id="UP000490060"/>
    </source>
</evidence>
<dbReference type="InterPro" id="IPR050219">
    <property type="entry name" value="DnaG_primase"/>
</dbReference>
<dbReference type="GO" id="GO:0005737">
    <property type="term" value="C:cytoplasm"/>
    <property type="evidence" value="ECO:0007669"/>
    <property type="project" value="TreeGrafter"/>
</dbReference>
<dbReference type="SUPFAM" id="SSF52540">
    <property type="entry name" value="P-loop containing nucleoside triphosphate hydrolases"/>
    <property type="match status" value="1"/>
</dbReference>
<dbReference type="Proteomes" id="UP000490060">
    <property type="component" value="Unassembled WGS sequence"/>
</dbReference>
<dbReference type="Pfam" id="PF13155">
    <property type="entry name" value="Toprim_2"/>
    <property type="match status" value="1"/>
</dbReference>
<dbReference type="Gene3D" id="3.40.1360.10">
    <property type="match status" value="1"/>
</dbReference>
<accession>A0A2I2MBI0</accession>
<keyword evidence="1" id="KW-0175">Coiled coil</keyword>
<dbReference type="InterPro" id="IPR013264">
    <property type="entry name" value="DNAG_N"/>
</dbReference>
<dbReference type="InterPro" id="IPR037068">
    <property type="entry name" value="DNA_primase_core_N_sf"/>
</dbReference>
<dbReference type="SUPFAM" id="SSF56731">
    <property type="entry name" value="DNA primase core"/>
    <property type="match status" value="1"/>
</dbReference>
<sequence>MSNITDWIQYELYPNLFEVIDTAFPEHNFKRYPGGWKSKTYLNGSVHKNRTDKTVITKKAIGCILEQGGDVLSIVNYVIKRDKVEFIEAVKALADLTNLKLPENTDFNQNNYKNYKDTANILEDCNSYFIYCLENNNPDEIKTYLTSRGYSKDDIKSMELGYIPSQDKLYKYLIETKNHPKILVDELIKLNKNIGDTHQLTIPYRSGSTIKGFKFRTTGTATPKYLNSTGLDRLGGFFNLLAVKGNKDIIIVEGELDSLNATAKGIENVVAIGGSNIASEQVKDALKRGAKSFTLCFDNEKSKEEETAKRIHSAIDILLKEGIHKIYIVDLPALEGEKTDPDRLIKEAGINNFKNAIIEALPYYEYKLYEIFSKYRAIEDKRILTPKDVDNLLEDVINTSLIINDPIDRDRYKKLFTSFDPIKEIGITVESLTITIDRLTATRDKENQDKELKKLLSQAKFLQDKGDTDKALELIDKKVKEVKLQDKTTEFSNLLSSITEDEIRNNLANKPESLNSGYIIGKEQLLLPSGAISILCAPTSHGKTTFLINMAINIAKNYQNKEVHFFSYEEDRDSILINALNTYLDDEISLNNRKTLKSYFTTGSTEYIKSEAINYFKEKKDAFFKNLIATKRLNIHYSNYNSETLIESIRYLHKNTNIGAVFIDYIQLLNLPTGKHKTYSRQEEIKAICVALKDVAVETGLPIILGAQFNRNVTNCLHLHPTKIGEAGDIERIANLIVAFWNNNHKSTGSDGELNEIAKKNLNIPDTFYTEILKQRGGKVGLTELLEYNGNKATIKNSTEIFDTF</sequence>
<organism evidence="3 4">
    <name type="scientific">Tenacibaculum finnmarkense genomovar ulcerans</name>
    <dbReference type="NCBI Taxonomy" id="2781388"/>
    <lineage>
        <taxon>Bacteria</taxon>
        <taxon>Pseudomonadati</taxon>
        <taxon>Bacteroidota</taxon>
        <taxon>Flavobacteriia</taxon>
        <taxon>Flavobacteriales</taxon>
        <taxon>Flavobacteriaceae</taxon>
        <taxon>Tenacibaculum</taxon>
        <taxon>Tenacibaculum finnmarkense</taxon>
    </lineage>
</organism>
<feature type="domain" description="SF4 helicase" evidence="2">
    <location>
        <begin position="500"/>
        <end position="802"/>
    </location>
</feature>
<dbReference type="RefSeq" id="WP_172505961.1">
    <property type="nucleotide sequence ID" value="NZ_OENE01000052.1"/>
</dbReference>
<dbReference type="GO" id="GO:0005524">
    <property type="term" value="F:ATP binding"/>
    <property type="evidence" value="ECO:0007669"/>
    <property type="project" value="InterPro"/>
</dbReference>
<dbReference type="PANTHER" id="PTHR30313:SF2">
    <property type="entry name" value="DNA PRIMASE"/>
    <property type="match status" value="1"/>
</dbReference>